<dbReference type="RefSeq" id="XP_006674934.1">
    <property type="nucleotide sequence ID" value="XM_006674871.1"/>
</dbReference>
<evidence type="ECO:0000313" key="4">
    <source>
        <dbReference type="EMBL" id="EGF83142.1"/>
    </source>
</evidence>
<dbReference type="GO" id="GO:0003677">
    <property type="term" value="F:DNA binding"/>
    <property type="evidence" value="ECO:0007669"/>
    <property type="project" value="InterPro"/>
</dbReference>
<dbReference type="InterPro" id="IPR036887">
    <property type="entry name" value="HTH_APSES_sf"/>
</dbReference>
<dbReference type="OrthoDB" id="6718656at2759"/>
<feature type="non-terminal residue" evidence="4">
    <location>
        <position position="1"/>
    </location>
</feature>
<dbReference type="SMART" id="SM01252">
    <property type="entry name" value="KilA-N"/>
    <property type="match status" value="1"/>
</dbReference>
<dbReference type="HOGENOM" id="CLU_162393_1_0_1"/>
<protein>
    <recommendedName>
        <fullName evidence="3">HTH APSES-type domain-containing protein</fullName>
    </recommendedName>
</protein>
<dbReference type="PROSITE" id="PS51299">
    <property type="entry name" value="HTH_APSES"/>
    <property type="match status" value="1"/>
</dbReference>
<keyword evidence="1" id="KW-0677">Repeat</keyword>
<dbReference type="OMA" id="YECIMND"/>
<dbReference type="GO" id="GO:0000981">
    <property type="term" value="F:DNA-binding transcription factor activity, RNA polymerase II-specific"/>
    <property type="evidence" value="ECO:0007669"/>
    <property type="project" value="UniProtKB-ARBA"/>
</dbReference>
<keyword evidence="2" id="KW-0040">ANK repeat</keyword>
<feature type="non-terminal residue" evidence="4">
    <location>
        <position position="98"/>
    </location>
</feature>
<sequence length="98" mass="11166">LYEATYSNVPVYELAVGDNSVMRRREDSWINATHVLKVAGIEKGRRTKILEKEVHHEMHEKIQGGYGKYQGTWIPLDRAKMLAAQFGVDDIIAPILDI</sequence>
<dbReference type="InterPro" id="IPR018004">
    <property type="entry name" value="KilA/APSES_HTH"/>
</dbReference>
<dbReference type="AlphaFoldDB" id="F4NU00"/>
<dbReference type="Proteomes" id="UP000007241">
    <property type="component" value="Unassembled WGS sequence"/>
</dbReference>
<proteinExistence type="predicted"/>
<dbReference type="GO" id="GO:0005634">
    <property type="term" value="C:nucleus"/>
    <property type="evidence" value="ECO:0007669"/>
    <property type="project" value="UniProtKB-ARBA"/>
</dbReference>
<dbReference type="InParanoid" id="F4NU00"/>
<dbReference type="EMBL" id="GL882879">
    <property type="protein sequence ID" value="EGF83142.1"/>
    <property type="molecule type" value="Genomic_DNA"/>
</dbReference>
<dbReference type="STRING" id="684364.F4NU00"/>
<reference evidence="4 5" key="1">
    <citation type="submission" date="2009-12" db="EMBL/GenBank/DDBJ databases">
        <title>The draft genome of Batrachochytrium dendrobatidis.</title>
        <authorList>
            <consortium name="US DOE Joint Genome Institute (JGI-PGF)"/>
            <person name="Kuo A."/>
            <person name="Salamov A."/>
            <person name="Schmutz J."/>
            <person name="Lucas S."/>
            <person name="Pitluck S."/>
            <person name="Rosenblum E."/>
            <person name="Stajich J."/>
            <person name="Eisen M."/>
            <person name="Grigoriev I.V."/>
        </authorList>
    </citation>
    <scope>NUCLEOTIDE SEQUENCE [LARGE SCALE GENOMIC DNA]</scope>
    <source>
        <strain evidence="5">JAM81 / FGSC 10211</strain>
    </source>
</reference>
<organism evidence="4 5">
    <name type="scientific">Batrachochytrium dendrobatidis (strain JAM81 / FGSC 10211)</name>
    <name type="common">Frog chytrid fungus</name>
    <dbReference type="NCBI Taxonomy" id="684364"/>
    <lineage>
        <taxon>Eukaryota</taxon>
        <taxon>Fungi</taxon>
        <taxon>Fungi incertae sedis</taxon>
        <taxon>Chytridiomycota</taxon>
        <taxon>Chytridiomycota incertae sedis</taxon>
        <taxon>Chytridiomycetes</taxon>
        <taxon>Rhizophydiales</taxon>
        <taxon>Rhizophydiales incertae sedis</taxon>
        <taxon>Batrachochytrium</taxon>
    </lineage>
</organism>
<keyword evidence="5" id="KW-1185">Reference proteome</keyword>
<accession>F4NU00</accession>
<evidence type="ECO:0000256" key="1">
    <source>
        <dbReference type="ARBA" id="ARBA00022737"/>
    </source>
</evidence>
<dbReference type="GeneID" id="18241623"/>
<dbReference type="Pfam" id="PF04383">
    <property type="entry name" value="KilA-N"/>
    <property type="match status" value="1"/>
</dbReference>
<dbReference type="PANTHER" id="PTHR43828:SF3">
    <property type="entry name" value="CHROMO DOMAIN-CONTAINING PROTEIN"/>
    <property type="match status" value="1"/>
</dbReference>
<dbReference type="InterPro" id="IPR003163">
    <property type="entry name" value="Tscrpt_reg_HTH_APSES-type"/>
</dbReference>
<evidence type="ECO:0000256" key="2">
    <source>
        <dbReference type="ARBA" id="ARBA00023043"/>
    </source>
</evidence>
<name>F4NU00_BATDJ</name>
<gene>
    <name evidence="4" type="ORF">BATDEDRAFT_7060</name>
</gene>
<evidence type="ECO:0000313" key="5">
    <source>
        <dbReference type="Proteomes" id="UP000007241"/>
    </source>
</evidence>
<dbReference type="PANTHER" id="PTHR43828">
    <property type="entry name" value="ASPARAGINASE"/>
    <property type="match status" value="1"/>
</dbReference>
<feature type="domain" description="HTH APSES-type" evidence="3">
    <location>
        <begin position="1"/>
        <end position="98"/>
    </location>
</feature>
<dbReference type="InterPro" id="IPR051642">
    <property type="entry name" value="SWI6-like"/>
</dbReference>
<evidence type="ECO:0000259" key="3">
    <source>
        <dbReference type="PROSITE" id="PS51299"/>
    </source>
</evidence>
<dbReference type="SUPFAM" id="SSF54616">
    <property type="entry name" value="DNA-binding domain of Mlu1-box binding protein MBP1"/>
    <property type="match status" value="1"/>
</dbReference>
<dbReference type="Gene3D" id="3.10.260.10">
    <property type="entry name" value="Transcription regulator HTH, APSES-type DNA-binding domain"/>
    <property type="match status" value="1"/>
</dbReference>